<dbReference type="SUPFAM" id="SSF55874">
    <property type="entry name" value="ATPase domain of HSP90 chaperone/DNA topoisomerase II/histidine kinase"/>
    <property type="match status" value="1"/>
</dbReference>
<dbReference type="SMART" id="SM00387">
    <property type="entry name" value="HATPase_c"/>
    <property type="match status" value="1"/>
</dbReference>
<evidence type="ECO:0000256" key="14">
    <source>
        <dbReference type="SAM" id="Phobius"/>
    </source>
</evidence>
<comment type="caution">
    <text evidence="16">The sequence shown here is derived from an EMBL/GenBank/DDBJ whole genome shotgun (WGS) entry which is preliminary data.</text>
</comment>
<evidence type="ECO:0000256" key="12">
    <source>
        <dbReference type="ARBA" id="ARBA00023012"/>
    </source>
</evidence>
<keyword evidence="10" id="KW-0067">ATP-binding</keyword>
<evidence type="ECO:0000256" key="13">
    <source>
        <dbReference type="ARBA" id="ARBA00023136"/>
    </source>
</evidence>
<keyword evidence="11 14" id="KW-1133">Transmembrane helix</keyword>
<evidence type="ECO:0000256" key="3">
    <source>
        <dbReference type="ARBA" id="ARBA00012438"/>
    </source>
</evidence>
<dbReference type="RefSeq" id="WP_187958419.1">
    <property type="nucleotide sequence ID" value="NZ_CAJGUS010000045.1"/>
</dbReference>
<evidence type="ECO:0000256" key="5">
    <source>
        <dbReference type="ARBA" id="ARBA00022553"/>
    </source>
</evidence>
<evidence type="ECO:0000259" key="15">
    <source>
        <dbReference type="PROSITE" id="PS50109"/>
    </source>
</evidence>
<keyword evidence="13 14" id="KW-0472">Membrane</keyword>
<dbReference type="GO" id="GO:0000155">
    <property type="term" value="F:phosphorelay sensor kinase activity"/>
    <property type="evidence" value="ECO:0007669"/>
    <property type="project" value="InterPro"/>
</dbReference>
<dbReference type="Pfam" id="PF02518">
    <property type="entry name" value="HATPase_c"/>
    <property type="match status" value="1"/>
</dbReference>
<comment type="catalytic activity">
    <reaction evidence="1">
        <text>ATP + protein L-histidine = ADP + protein N-phospho-L-histidine.</text>
        <dbReference type="EC" id="2.7.13.3"/>
    </reaction>
</comment>
<dbReference type="InterPro" id="IPR036890">
    <property type="entry name" value="HATPase_C_sf"/>
</dbReference>
<feature type="transmembrane region" description="Helical" evidence="14">
    <location>
        <begin position="85"/>
        <end position="109"/>
    </location>
</feature>
<dbReference type="SUPFAM" id="SSF55781">
    <property type="entry name" value="GAF domain-like"/>
    <property type="match status" value="1"/>
</dbReference>
<feature type="transmembrane region" description="Helical" evidence="14">
    <location>
        <begin position="121"/>
        <end position="140"/>
    </location>
</feature>
<dbReference type="GO" id="GO:0005886">
    <property type="term" value="C:plasma membrane"/>
    <property type="evidence" value="ECO:0007669"/>
    <property type="project" value="UniProtKB-SubCell"/>
</dbReference>
<dbReference type="PANTHER" id="PTHR34220">
    <property type="entry name" value="SENSOR HISTIDINE KINASE YPDA"/>
    <property type="match status" value="1"/>
</dbReference>
<evidence type="ECO:0000256" key="7">
    <source>
        <dbReference type="ARBA" id="ARBA00022692"/>
    </source>
</evidence>
<comment type="subcellular location">
    <subcellularLocation>
        <location evidence="2">Cell membrane</location>
        <topology evidence="2">Multi-pass membrane protein</topology>
    </subcellularLocation>
</comment>
<dbReference type="Gene3D" id="3.30.565.10">
    <property type="entry name" value="Histidine kinase-like ATPase, C-terminal domain"/>
    <property type="match status" value="1"/>
</dbReference>
<keyword evidence="4" id="KW-1003">Cell membrane</keyword>
<keyword evidence="6 16" id="KW-0808">Transferase</keyword>
<dbReference type="GO" id="GO:0071555">
    <property type="term" value="P:cell wall organization"/>
    <property type="evidence" value="ECO:0007669"/>
    <property type="project" value="InterPro"/>
</dbReference>
<dbReference type="Pfam" id="PF06580">
    <property type="entry name" value="His_kinase"/>
    <property type="match status" value="1"/>
</dbReference>
<dbReference type="InterPro" id="IPR003594">
    <property type="entry name" value="HATPase_dom"/>
</dbReference>
<feature type="transmembrane region" description="Helical" evidence="14">
    <location>
        <begin position="152"/>
        <end position="173"/>
    </location>
</feature>
<dbReference type="InterPro" id="IPR011620">
    <property type="entry name" value="Sig_transdc_His_kinase_LytS_TM"/>
</dbReference>
<evidence type="ECO:0000256" key="8">
    <source>
        <dbReference type="ARBA" id="ARBA00022741"/>
    </source>
</evidence>
<dbReference type="InterPro" id="IPR005467">
    <property type="entry name" value="His_kinase_dom"/>
</dbReference>
<keyword evidence="7 14" id="KW-0812">Transmembrane</keyword>
<dbReference type="Gene3D" id="3.30.450.40">
    <property type="match status" value="1"/>
</dbReference>
<evidence type="ECO:0000256" key="11">
    <source>
        <dbReference type="ARBA" id="ARBA00022989"/>
    </source>
</evidence>
<dbReference type="AlphaFoldDB" id="A0AAW9K7G3"/>
<dbReference type="InterPro" id="IPR050640">
    <property type="entry name" value="Bact_2-comp_sensor_kinase"/>
</dbReference>
<protein>
    <recommendedName>
        <fullName evidence="3">histidine kinase</fullName>
        <ecNumber evidence="3">2.7.13.3</ecNumber>
    </recommendedName>
</protein>
<dbReference type="InterPro" id="IPR010559">
    <property type="entry name" value="Sig_transdc_His_kin_internal"/>
</dbReference>
<evidence type="ECO:0000256" key="10">
    <source>
        <dbReference type="ARBA" id="ARBA00022840"/>
    </source>
</evidence>
<dbReference type="GO" id="GO:0005524">
    <property type="term" value="F:ATP binding"/>
    <property type="evidence" value="ECO:0007669"/>
    <property type="project" value="UniProtKB-KW"/>
</dbReference>
<dbReference type="PANTHER" id="PTHR34220:SF7">
    <property type="entry name" value="SENSOR HISTIDINE KINASE YPDA"/>
    <property type="match status" value="1"/>
</dbReference>
<name>A0AAW9K7G3_CARML</name>
<feature type="transmembrane region" description="Helical" evidence="14">
    <location>
        <begin position="185"/>
        <end position="206"/>
    </location>
</feature>
<feature type="transmembrane region" description="Helical" evidence="14">
    <location>
        <begin position="44"/>
        <end position="64"/>
    </location>
</feature>
<accession>A0AAW9K7G3</accession>
<dbReference type="EMBL" id="JAVBVO010000005">
    <property type="protein sequence ID" value="MDZ5760525.1"/>
    <property type="molecule type" value="Genomic_DNA"/>
</dbReference>
<feature type="domain" description="Histidine kinase" evidence="15">
    <location>
        <begin position="476"/>
        <end position="580"/>
    </location>
</feature>
<dbReference type="InterPro" id="IPR029016">
    <property type="entry name" value="GAF-like_dom_sf"/>
</dbReference>
<organism evidence="16 17">
    <name type="scientific">Carnobacterium maltaromaticum</name>
    <name type="common">Carnobacterium piscicola</name>
    <dbReference type="NCBI Taxonomy" id="2751"/>
    <lineage>
        <taxon>Bacteria</taxon>
        <taxon>Bacillati</taxon>
        <taxon>Bacillota</taxon>
        <taxon>Bacilli</taxon>
        <taxon>Lactobacillales</taxon>
        <taxon>Carnobacteriaceae</taxon>
        <taxon>Carnobacterium</taxon>
    </lineage>
</organism>
<dbReference type="Proteomes" id="UP001290462">
    <property type="component" value="Unassembled WGS sequence"/>
</dbReference>
<evidence type="ECO:0000256" key="6">
    <source>
        <dbReference type="ARBA" id="ARBA00022679"/>
    </source>
</evidence>
<evidence type="ECO:0000256" key="9">
    <source>
        <dbReference type="ARBA" id="ARBA00022777"/>
    </source>
</evidence>
<keyword evidence="12" id="KW-0902">Two-component regulatory system</keyword>
<keyword evidence="9 16" id="KW-0418">Kinase</keyword>
<evidence type="ECO:0000256" key="4">
    <source>
        <dbReference type="ARBA" id="ARBA00022475"/>
    </source>
</evidence>
<dbReference type="PROSITE" id="PS50109">
    <property type="entry name" value="HIS_KIN"/>
    <property type="match status" value="1"/>
</dbReference>
<sequence>MFSLFIMMMERVGLIILLAYLLVNVTYFKTILLNRERLSSKLQLMAVFGLFAIISNFTGVELTANKIISTDFLTVLSDNASIANTRTLTIGVSGLIGGPFVGLGVGLLAGMHRVIQGGGTSLFYLFSSSFVGILSGLAGARFARKKQFPSPIQAAGIGALMELVQMLFVFLFSGTLLEGWLLVKFIAFPMILLNSIGTFIFLSIITSTLKQEEQMRAVQTHDVLDLAAKTLPYFREGLTESSCRQVAKIIQQYTKVAAISMTDTHQILAHVGAGSDHHIPELEVITELSKDVLQNGQLAIAKSKNQIGCSNPTCQLSAAIVIPLISKNQVVGTLKMYFTDPTKLTHVEEQLAEGLGTIFSSQLELGEAEIQSKLLKDAEIKSLQAQVNPHFFFNAMNTISALMRQNAEQARTLLLQLSTYFRANLQGARQVLIPLTAELKHVEAYLSLEQARFPQRFQVTFNIDPNLETLLLPPFLLQVLVENAIRHAFGNRKTDNQIVVQLEQKENFVLVQVSDNGIGIPLDRVEKVGKEVIESEKGTGTALENLNKRLVGLFGLEASLQFSQNKTGGTTVLLKIPLDREEG</sequence>
<dbReference type="Pfam" id="PF07694">
    <property type="entry name" value="5TM-5TMR_LYT"/>
    <property type="match status" value="1"/>
</dbReference>
<gene>
    <name evidence="16" type="ORF">RAK27_17935</name>
</gene>
<evidence type="ECO:0000313" key="16">
    <source>
        <dbReference type="EMBL" id="MDZ5760525.1"/>
    </source>
</evidence>
<dbReference type="SMART" id="SM00065">
    <property type="entry name" value="GAF"/>
    <property type="match status" value="1"/>
</dbReference>
<dbReference type="EC" id="2.7.13.3" evidence="3"/>
<dbReference type="Pfam" id="PF13492">
    <property type="entry name" value="GAF_3"/>
    <property type="match status" value="1"/>
</dbReference>
<keyword evidence="5" id="KW-0597">Phosphoprotein</keyword>
<evidence type="ECO:0000313" key="17">
    <source>
        <dbReference type="Proteomes" id="UP001290462"/>
    </source>
</evidence>
<proteinExistence type="predicted"/>
<evidence type="ECO:0000256" key="1">
    <source>
        <dbReference type="ARBA" id="ARBA00000085"/>
    </source>
</evidence>
<reference evidence="16" key="1">
    <citation type="submission" date="2023-08" db="EMBL/GenBank/DDBJ databases">
        <title>Genomic characterization of piscicolin 126 produced by Carnobacterium maltaromaticum CM22 strain isolated from salmon (Salmo salar).</title>
        <authorList>
            <person name="Gonzalez-Gragera E."/>
            <person name="Garcia-Lopez J.D."/>
            <person name="Teso-Perez C."/>
            <person name="Gimenez-Hernandez I."/>
            <person name="Peralta-Sanchez J.M."/>
            <person name="Valdivia E."/>
            <person name="Montalban-Lopez M."/>
            <person name="Martin-Platero A.M."/>
            <person name="Banos A."/>
            <person name="Martinez-Bueno M."/>
        </authorList>
    </citation>
    <scope>NUCLEOTIDE SEQUENCE</scope>
    <source>
        <strain evidence="16">CM22</strain>
    </source>
</reference>
<keyword evidence="8" id="KW-0547">Nucleotide-binding</keyword>
<evidence type="ECO:0000256" key="2">
    <source>
        <dbReference type="ARBA" id="ARBA00004651"/>
    </source>
</evidence>
<dbReference type="InterPro" id="IPR003018">
    <property type="entry name" value="GAF"/>
</dbReference>